<protein>
    <recommendedName>
        <fullName evidence="4">RS10B protein</fullName>
    </recommendedName>
</protein>
<accession>A0A8C9N612</accession>
<organism evidence="2 3">
    <name type="scientific">Serinus canaria</name>
    <name type="common">Island canary</name>
    <name type="synonym">Fringilla canaria</name>
    <dbReference type="NCBI Taxonomy" id="9135"/>
    <lineage>
        <taxon>Eukaryota</taxon>
        <taxon>Metazoa</taxon>
        <taxon>Chordata</taxon>
        <taxon>Craniata</taxon>
        <taxon>Vertebrata</taxon>
        <taxon>Euteleostomi</taxon>
        <taxon>Archelosauria</taxon>
        <taxon>Archosauria</taxon>
        <taxon>Dinosauria</taxon>
        <taxon>Saurischia</taxon>
        <taxon>Theropoda</taxon>
        <taxon>Coelurosauria</taxon>
        <taxon>Aves</taxon>
        <taxon>Neognathae</taxon>
        <taxon>Neoaves</taxon>
        <taxon>Telluraves</taxon>
        <taxon>Australaves</taxon>
        <taxon>Passeriformes</taxon>
        <taxon>Passeroidea</taxon>
        <taxon>Fringillidae</taxon>
        <taxon>Carduelinae</taxon>
        <taxon>Serinus</taxon>
    </lineage>
</organism>
<evidence type="ECO:0000256" key="1">
    <source>
        <dbReference type="SAM" id="MobiDB-lite"/>
    </source>
</evidence>
<dbReference type="Proteomes" id="UP000694409">
    <property type="component" value="Unassembled WGS sequence"/>
</dbReference>
<evidence type="ECO:0000313" key="3">
    <source>
        <dbReference type="Proteomes" id="UP000694409"/>
    </source>
</evidence>
<dbReference type="AlphaFoldDB" id="A0A8C9N612"/>
<dbReference type="OMA" id="CQVETFF"/>
<evidence type="ECO:0008006" key="4">
    <source>
        <dbReference type="Google" id="ProtNLM"/>
    </source>
</evidence>
<sequence>MFNLHLADKAKEDEDEQKVLFHSWMCQVEVFLTKKLFPAFEHEIVLRDKIKEIKPQDAELAELRKIQAEELERSLQLKKEASKRESSPTKRGSQGSEPKEEKAEKTAPRGTKATADKKKKK</sequence>
<dbReference type="Ensembl" id="ENSSCAT00000015564.1">
    <property type="protein sequence ID" value="ENSSCAP00000013867.1"/>
    <property type="gene ID" value="ENSSCAG00000010234.1"/>
</dbReference>
<reference evidence="2" key="1">
    <citation type="submission" date="2025-08" db="UniProtKB">
        <authorList>
            <consortium name="Ensembl"/>
        </authorList>
    </citation>
    <scope>IDENTIFICATION</scope>
</reference>
<evidence type="ECO:0000313" key="2">
    <source>
        <dbReference type="Ensembl" id="ENSSCAP00000013867.1"/>
    </source>
</evidence>
<keyword evidence="3" id="KW-1185">Reference proteome</keyword>
<feature type="region of interest" description="Disordered" evidence="1">
    <location>
        <begin position="76"/>
        <end position="121"/>
    </location>
</feature>
<reference evidence="2" key="2">
    <citation type="submission" date="2025-09" db="UniProtKB">
        <authorList>
            <consortium name="Ensembl"/>
        </authorList>
    </citation>
    <scope>IDENTIFICATION</scope>
</reference>
<name>A0A8C9N612_SERCA</name>
<feature type="compositionally biased region" description="Basic and acidic residues" evidence="1">
    <location>
        <begin position="97"/>
        <end position="107"/>
    </location>
</feature>
<proteinExistence type="predicted"/>
<dbReference type="GeneTree" id="ENSGT01040000244002"/>
<feature type="compositionally biased region" description="Basic and acidic residues" evidence="1">
    <location>
        <begin position="76"/>
        <end position="88"/>
    </location>
</feature>